<keyword evidence="11 15" id="KW-0472">Membrane</keyword>
<evidence type="ECO:0000259" key="17">
    <source>
        <dbReference type="Pfam" id="PF13614"/>
    </source>
</evidence>
<accession>A0A4Q1C9S2</accession>
<evidence type="ECO:0000256" key="6">
    <source>
        <dbReference type="ARBA" id="ARBA00022692"/>
    </source>
</evidence>
<name>A0A4Q1C9S2_9BACT</name>
<dbReference type="EMBL" id="SDHX01000001">
    <property type="protein sequence ID" value="RXK55797.1"/>
    <property type="molecule type" value="Genomic_DNA"/>
</dbReference>
<evidence type="ECO:0000256" key="14">
    <source>
        <dbReference type="SAM" id="Coils"/>
    </source>
</evidence>
<evidence type="ECO:0000256" key="1">
    <source>
        <dbReference type="ARBA" id="ARBA00004429"/>
    </source>
</evidence>
<dbReference type="InterPro" id="IPR050445">
    <property type="entry name" value="Bact_polysacc_biosynth/exp"/>
</dbReference>
<evidence type="ECO:0000256" key="15">
    <source>
        <dbReference type="SAM" id="Phobius"/>
    </source>
</evidence>
<keyword evidence="10 15" id="KW-1133">Transmembrane helix</keyword>
<feature type="domain" description="AAA" evidence="17">
    <location>
        <begin position="507"/>
        <end position="640"/>
    </location>
</feature>
<dbReference type="Gene3D" id="3.40.50.300">
    <property type="entry name" value="P-loop containing nucleotide triphosphate hydrolases"/>
    <property type="match status" value="1"/>
</dbReference>
<evidence type="ECO:0000256" key="8">
    <source>
        <dbReference type="ARBA" id="ARBA00022777"/>
    </source>
</evidence>
<dbReference type="PANTHER" id="PTHR32309">
    <property type="entry name" value="TYROSINE-PROTEIN KINASE"/>
    <property type="match status" value="1"/>
</dbReference>
<dbReference type="InterPro" id="IPR027417">
    <property type="entry name" value="P-loop_NTPase"/>
</dbReference>
<comment type="caution">
    <text evidence="18">The sequence shown here is derived from an EMBL/GenBank/DDBJ whole genome shotgun (WGS) entry which is preliminary data.</text>
</comment>
<evidence type="ECO:0000256" key="7">
    <source>
        <dbReference type="ARBA" id="ARBA00022741"/>
    </source>
</evidence>
<evidence type="ECO:0000256" key="13">
    <source>
        <dbReference type="ARBA" id="ARBA00053015"/>
    </source>
</evidence>
<keyword evidence="9" id="KW-0067">ATP-binding</keyword>
<keyword evidence="3" id="KW-1003">Cell membrane</keyword>
<comment type="catalytic activity">
    <reaction evidence="13">
        <text>L-tyrosyl-[protein] + ATP = O-phospho-L-tyrosyl-[protein] + ADP + H(+)</text>
        <dbReference type="Rhea" id="RHEA:10596"/>
        <dbReference type="Rhea" id="RHEA-COMP:10136"/>
        <dbReference type="Rhea" id="RHEA-COMP:20101"/>
        <dbReference type="ChEBI" id="CHEBI:15378"/>
        <dbReference type="ChEBI" id="CHEBI:30616"/>
        <dbReference type="ChEBI" id="CHEBI:46858"/>
        <dbReference type="ChEBI" id="CHEBI:61978"/>
        <dbReference type="ChEBI" id="CHEBI:456216"/>
    </reaction>
</comment>
<dbReference type="EC" id="2.7.10.2" evidence="18"/>
<evidence type="ECO:0000256" key="5">
    <source>
        <dbReference type="ARBA" id="ARBA00022679"/>
    </source>
</evidence>
<evidence type="ECO:0000259" key="16">
    <source>
        <dbReference type="Pfam" id="PF02706"/>
    </source>
</evidence>
<keyword evidence="6 15" id="KW-0812">Transmembrane</keyword>
<organism evidence="18 19">
    <name type="scientific">Oleiharenicola lentus</name>
    <dbReference type="NCBI Taxonomy" id="2508720"/>
    <lineage>
        <taxon>Bacteria</taxon>
        <taxon>Pseudomonadati</taxon>
        <taxon>Verrucomicrobiota</taxon>
        <taxon>Opitutia</taxon>
        <taxon>Opitutales</taxon>
        <taxon>Opitutaceae</taxon>
        <taxon>Oleiharenicola</taxon>
    </lineage>
</organism>
<evidence type="ECO:0000313" key="19">
    <source>
        <dbReference type="Proteomes" id="UP000290218"/>
    </source>
</evidence>
<comment type="subcellular location">
    <subcellularLocation>
        <location evidence="1">Cell inner membrane</location>
        <topology evidence="1">Multi-pass membrane protein</topology>
    </subcellularLocation>
</comment>
<dbReference type="PANTHER" id="PTHR32309:SF31">
    <property type="entry name" value="CAPSULAR EXOPOLYSACCHARIDE FAMILY"/>
    <property type="match status" value="1"/>
</dbReference>
<keyword evidence="7" id="KW-0547">Nucleotide-binding</keyword>
<dbReference type="AlphaFoldDB" id="A0A4Q1C9S2"/>
<evidence type="ECO:0000256" key="10">
    <source>
        <dbReference type="ARBA" id="ARBA00022989"/>
    </source>
</evidence>
<dbReference type="GO" id="GO:0005886">
    <property type="term" value="C:plasma membrane"/>
    <property type="evidence" value="ECO:0007669"/>
    <property type="project" value="UniProtKB-SubCell"/>
</dbReference>
<evidence type="ECO:0000256" key="12">
    <source>
        <dbReference type="ARBA" id="ARBA00023137"/>
    </source>
</evidence>
<evidence type="ECO:0000256" key="4">
    <source>
        <dbReference type="ARBA" id="ARBA00022519"/>
    </source>
</evidence>
<keyword evidence="8 18" id="KW-0418">Kinase</keyword>
<dbReference type="InterPro" id="IPR005702">
    <property type="entry name" value="Wzc-like_C"/>
</dbReference>
<reference evidence="18 19" key="1">
    <citation type="submission" date="2019-01" db="EMBL/GenBank/DDBJ databases">
        <title>Lacunisphaera sp. strain TWA-58.</title>
        <authorList>
            <person name="Chen W.-M."/>
        </authorList>
    </citation>
    <scope>NUCLEOTIDE SEQUENCE [LARGE SCALE GENOMIC DNA]</scope>
    <source>
        <strain evidence="18 19">TWA-58</strain>
    </source>
</reference>
<evidence type="ECO:0000256" key="3">
    <source>
        <dbReference type="ARBA" id="ARBA00022475"/>
    </source>
</evidence>
<dbReference type="GO" id="GO:0004715">
    <property type="term" value="F:non-membrane spanning protein tyrosine kinase activity"/>
    <property type="evidence" value="ECO:0007669"/>
    <property type="project" value="UniProtKB-EC"/>
</dbReference>
<dbReference type="Pfam" id="PF02706">
    <property type="entry name" value="Wzz"/>
    <property type="match status" value="1"/>
</dbReference>
<dbReference type="RefSeq" id="WP_129047162.1">
    <property type="nucleotide sequence ID" value="NZ_SDHX01000001.1"/>
</dbReference>
<dbReference type="NCBIfam" id="TIGR01007">
    <property type="entry name" value="eps_fam"/>
    <property type="match status" value="1"/>
</dbReference>
<proteinExistence type="inferred from homology"/>
<gene>
    <name evidence="18" type="ORF">ESB00_07900</name>
</gene>
<dbReference type="OrthoDB" id="9794577at2"/>
<keyword evidence="4" id="KW-0997">Cell inner membrane</keyword>
<feature type="coiled-coil region" evidence="14">
    <location>
        <begin position="180"/>
        <end position="207"/>
    </location>
</feature>
<dbReference type="GO" id="GO:0005524">
    <property type="term" value="F:ATP binding"/>
    <property type="evidence" value="ECO:0007669"/>
    <property type="project" value="UniProtKB-KW"/>
</dbReference>
<feature type="transmembrane region" description="Helical" evidence="15">
    <location>
        <begin position="26"/>
        <end position="50"/>
    </location>
</feature>
<keyword evidence="5 18" id="KW-0808">Transferase</keyword>
<dbReference type="Proteomes" id="UP000290218">
    <property type="component" value="Unassembled WGS sequence"/>
</dbReference>
<comment type="similarity">
    <text evidence="2">Belongs to the etk/wzc family.</text>
</comment>
<sequence length="717" mass="79651">MAFSPVSKDSATLGDFVGLLRLRKGLVFLVLALVVLTTLGVTALLPKWYLSTTKISVQKPESEVKLFQAQNNSYYDPYFIQDQFKIIQSEKIIYPVIDALGLNAILGKQLNNGAPLPSAITYKYMLDKMVRPDAPRASSIIEINVFARDNRLAAEIANAIARVYAEDRIALATADQREGLAQLRKELVKQEQAVTDQRDHVEKLRKELDIAGVDLSQRYTDMDIETLRQMQNSLIALRVDAIGRKTRWERFRGIPTADRRNLVNSELIQDTNIQSLLQAYLVAEQNVTRLMGRLGSAHPDLIAAVENGAKIQQQLDSQLRGYESSLEMAYKEAEARVTELERQLAQAKVDQILSARERMRPFEEATTKLEDEQRLLTTLKLTLRQREIDFQVPKKTIEILNTAEPASYASKPNWPLNILFAFVFGSILGVGAAVLLEYFDTSFRNVADVEGKLGLPVLGVIPHLPEPPALHDATAPEGEPYRVLQTNLNLALPARQSSVLVVLSSGPGEGKSTTLRQLALCMAAAGEKVLLIDSDVRRPTQHKLATLPREPGLTDIVLNKVGWEAAVQRDKSGLIDFIPAGALANNITLGLLYANKLRELVAHCRSRYDKVLFDSPPIIGVSDASVLGSLADGIVLLIQHRRNPESMVQRAKQIIDQQVKVPVIGVVLNQVPTGSGEDYGYYTNNYSYYSHEKPAVAGKAAERGAERLDLDEKPRRR</sequence>
<feature type="transmembrane region" description="Helical" evidence="15">
    <location>
        <begin position="414"/>
        <end position="436"/>
    </location>
</feature>
<dbReference type="Pfam" id="PF13614">
    <property type="entry name" value="AAA_31"/>
    <property type="match status" value="1"/>
</dbReference>
<dbReference type="SUPFAM" id="SSF52540">
    <property type="entry name" value="P-loop containing nucleoside triphosphate hydrolases"/>
    <property type="match status" value="1"/>
</dbReference>
<dbReference type="CDD" id="cd05387">
    <property type="entry name" value="BY-kinase"/>
    <property type="match status" value="1"/>
</dbReference>
<feature type="domain" description="Polysaccharide chain length determinant N-terminal" evidence="16">
    <location>
        <begin position="13"/>
        <end position="99"/>
    </location>
</feature>
<dbReference type="InterPro" id="IPR025669">
    <property type="entry name" value="AAA_dom"/>
</dbReference>
<evidence type="ECO:0000256" key="2">
    <source>
        <dbReference type="ARBA" id="ARBA00008883"/>
    </source>
</evidence>
<keyword evidence="12" id="KW-0829">Tyrosine-protein kinase</keyword>
<evidence type="ECO:0000256" key="11">
    <source>
        <dbReference type="ARBA" id="ARBA00023136"/>
    </source>
</evidence>
<keyword evidence="19" id="KW-1185">Reference proteome</keyword>
<feature type="coiled-coil region" evidence="14">
    <location>
        <begin position="323"/>
        <end position="350"/>
    </location>
</feature>
<evidence type="ECO:0000313" key="18">
    <source>
        <dbReference type="EMBL" id="RXK55797.1"/>
    </source>
</evidence>
<protein>
    <submittedName>
        <fullName evidence="18">Polysaccharide biosynthesis tyrosine autokinase</fullName>
        <ecNumber evidence="18">2.7.10.2</ecNumber>
    </submittedName>
</protein>
<keyword evidence="14" id="KW-0175">Coiled coil</keyword>
<dbReference type="InterPro" id="IPR003856">
    <property type="entry name" value="LPS_length_determ_N"/>
</dbReference>
<evidence type="ECO:0000256" key="9">
    <source>
        <dbReference type="ARBA" id="ARBA00022840"/>
    </source>
</evidence>